<dbReference type="InterPro" id="IPR009688">
    <property type="entry name" value="FAM210A/B-like_dom"/>
</dbReference>
<name>A0A0E9NKE0_SAICN</name>
<dbReference type="PANTHER" id="PTHR21377:SF0">
    <property type="entry name" value="PROTEIN FAM210B, MITOCHONDRIAL"/>
    <property type="match status" value="1"/>
</dbReference>
<feature type="domain" description="DUF1279" evidence="2">
    <location>
        <begin position="213"/>
        <end position="316"/>
    </location>
</feature>
<dbReference type="Pfam" id="PF06916">
    <property type="entry name" value="FAM210A-B_dom"/>
    <property type="match status" value="1"/>
</dbReference>
<reference evidence="3 4" key="3">
    <citation type="journal article" date="2015" name="Genome Announc.">
        <title>Draft Genome Sequence of the Archiascomycetous Yeast Saitoella complicata.</title>
        <authorList>
            <person name="Yamauchi K."/>
            <person name="Kondo S."/>
            <person name="Hamamoto M."/>
            <person name="Takahashi Y."/>
            <person name="Ogura Y."/>
            <person name="Hayashi T."/>
            <person name="Nishida H."/>
        </authorList>
    </citation>
    <scope>NUCLEOTIDE SEQUENCE [LARGE SCALE GENOMIC DNA]</scope>
    <source>
        <strain evidence="3 4">NRRL Y-17804</strain>
    </source>
</reference>
<gene>
    <name evidence="3" type="ORF">G7K_4439-t1</name>
</gene>
<organism evidence="3 4">
    <name type="scientific">Saitoella complicata (strain BCRC 22490 / CBS 7301 / JCM 7358 / NBRC 10748 / NRRL Y-17804)</name>
    <dbReference type="NCBI Taxonomy" id="698492"/>
    <lineage>
        <taxon>Eukaryota</taxon>
        <taxon>Fungi</taxon>
        <taxon>Dikarya</taxon>
        <taxon>Ascomycota</taxon>
        <taxon>Taphrinomycotina</taxon>
        <taxon>Taphrinomycotina incertae sedis</taxon>
        <taxon>Saitoella</taxon>
    </lineage>
</organism>
<proteinExistence type="predicted"/>
<feature type="compositionally biased region" description="Basic residues" evidence="1">
    <location>
        <begin position="58"/>
        <end position="67"/>
    </location>
</feature>
<feature type="region of interest" description="Disordered" evidence="1">
    <location>
        <begin position="43"/>
        <end position="68"/>
    </location>
</feature>
<dbReference type="InterPro" id="IPR045866">
    <property type="entry name" value="FAM210A/B-like"/>
</dbReference>
<protein>
    <recommendedName>
        <fullName evidence="2">DUF1279 domain-containing protein</fullName>
    </recommendedName>
</protein>
<sequence>MRKAGSELTLPGLGSGVSTGRTGVLLDVEGTTTATAAKDVGLVVPRENASEHSSSTRSPKHRAHKSRLTSYRTTGYPWSSCRIVVLKVVTTLVRAERANWSSGELSSSSVTGNPPVHLPTITRTTRQPQRTLDLLDLLPTKMASLRLPFFRLAARQVAASSRTFTTTIRSTARPRTIQSPFTTGYKQARPRFNHSQAKPEPNPEKPSSGLSGRLKDLSKKYGWSAFAVYMALSALDYPICFLAVHTIGAEQISHYERILLHHLKEWTGFEKEPKTDVEEEDGGSSGGSWWTEAVVAYGVHKLLIVFRVPATAAITPGIVKRLRAMGWNVGNMGDMVAKAKEVKKARDIRKANSFVSLSSYKYRRNNVRPLSHGTDSVLLPV</sequence>
<feature type="region of interest" description="Disordered" evidence="1">
    <location>
        <begin position="179"/>
        <end position="212"/>
    </location>
</feature>
<reference evidence="3 4" key="1">
    <citation type="journal article" date="2011" name="J. Gen. Appl. Microbiol.">
        <title>Draft genome sequencing of the enigmatic yeast Saitoella complicata.</title>
        <authorList>
            <person name="Nishida H."/>
            <person name="Hamamoto M."/>
            <person name="Sugiyama J."/>
        </authorList>
    </citation>
    <scope>NUCLEOTIDE SEQUENCE [LARGE SCALE GENOMIC DNA]</scope>
    <source>
        <strain evidence="3 4">NRRL Y-17804</strain>
    </source>
</reference>
<evidence type="ECO:0000256" key="1">
    <source>
        <dbReference type="SAM" id="MobiDB-lite"/>
    </source>
</evidence>
<accession>A0A0E9NKE0</accession>
<reference evidence="3 4" key="2">
    <citation type="journal article" date="2014" name="J. Gen. Appl. Microbiol.">
        <title>The early diverging ascomycetous budding yeast Saitoella complicata has three histone deacetylases belonging to the Clr6, Hos2, and Rpd3 lineages.</title>
        <authorList>
            <person name="Nishida H."/>
            <person name="Matsumoto T."/>
            <person name="Kondo S."/>
            <person name="Hamamoto M."/>
            <person name="Yoshikawa H."/>
        </authorList>
    </citation>
    <scope>NUCLEOTIDE SEQUENCE [LARGE SCALE GENOMIC DNA]</scope>
    <source>
        <strain evidence="3 4">NRRL Y-17804</strain>
    </source>
</reference>
<dbReference type="Proteomes" id="UP000033140">
    <property type="component" value="Unassembled WGS sequence"/>
</dbReference>
<dbReference type="AlphaFoldDB" id="A0A0E9NKE0"/>
<dbReference type="PANTHER" id="PTHR21377">
    <property type="entry name" value="PROTEIN FAM210B, MITOCHONDRIAL"/>
    <property type="match status" value="1"/>
</dbReference>
<dbReference type="EMBL" id="BACD03000031">
    <property type="protein sequence ID" value="GAO50309.1"/>
    <property type="molecule type" value="Genomic_DNA"/>
</dbReference>
<evidence type="ECO:0000313" key="4">
    <source>
        <dbReference type="Proteomes" id="UP000033140"/>
    </source>
</evidence>
<evidence type="ECO:0000313" key="3">
    <source>
        <dbReference type="EMBL" id="GAO50309.1"/>
    </source>
</evidence>
<evidence type="ECO:0000259" key="2">
    <source>
        <dbReference type="Pfam" id="PF06916"/>
    </source>
</evidence>
<dbReference type="GO" id="GO:0005739">
    <property type="term" value="C:mitochondrion"/>
    <property type="evidence" value="ECO:0007669"/>
    <property type="project" value="TreeGrafter"/>
</dbReference>
<comment type="caution">
    <text evidence="3">The sequence shown here is derived from an EMBL/GenBank/DDBJ whole genome shotgun (WGS) entry which is preliminary data.</text>
</comment>
<keyword evidence="4" id="KW-1185">Reference proteome</keyword>